<dbReference type="HOGENOM" id="CLU_1881821_0_0_4"/>
<sequence length="135" mass="15600">MCRRLGGSRDGGRRVTHARRCPRACRLAVRFRDSCLWRSFGSMRWSINAHRCVIAMPGLPHGWPRLRIGRCGPRCRARRDSRTNGVRRRAACRPSRRCRRSHGPNHSVNPGRNAAVRSDNEVITRIDRRRGNLPR</sequence>
<feature type="region of interest" description="Disordered" evidence="1">
    <location>
        <begin position="82"/>
        <end position="114"/>
    </location>
</feature>
<dbReference type="AlphaFoldDB" id="A0A0H2W910"/>
<protein>
    <submittedName>
        <fullName evidence="2">Uncharacterized protein</fullName>
    </submittedName>
</protein>
<reference evidence="2 3" key="1">
    <citation type="journal article" date="2004" name="Proc. Natl. Acad. Sci. U.S.A.">
        <title>Structural flexibility in the Burkholderia mallei genome.</title>
        <authorList>
            <person name="Nierman W.C."/>
            <person name="DeShazer D."/>
            <person name="Kim H.S."/>
            <person name="Tettelin H."/>
            <person name="Nelson K.E."/>
            <person name="Feldblyum T."/>
            <person name="Ulrich R.L."/>
            <person name="Ronning C.M."/>
            <person name="Brinkac L.M."/>
            <person name="Daugherty S.C."/>
            <person name="Davidsen T.D."/>
            <person name="Deboy R.T."/>
            <person name="Dimitrov G."/>
            <person name="Dodson R.J."/>
            <person name="Durkin A.S."/>
            <person name="Gwinn M.L."/>
            <person name="Haft D.H."/>
            <person name="Khouri H."/>
            <person name="Kolonay J.F."/>
            <person name="Madupu R."/>
            <person name="Mohammoud Y."/>
            <person name="Nelson W.C."/>
            <person name="Radune D."/>
            <person name="Romero C.M."/>
            <person name="Sarria S."/>
            <person name="Selengut J."/>
            <person name="Shamblin C."/>
            <person name="Sullivan S.A."/>
            <person name="White O."/>
            <person name="Yu Y."/>
            <person name="Zafar N."/>
            <person name="Zhou L."/>
            <person name="Fraser C.M."/>
        </authorList>
    </citation>
    <scope>NUCLEOTIDE SEQUENCE [LARGE SCALE GENOMIC DNA]</scope>
    <source>
        <strain evidence="2 3">ATCC 23344</strain>
    </source>
</reference>
<accession>A0A0H2W910</accession>
<evidence type="ECO:0000313" key="3">
    <source>
        <dbReference type="Proteomes" id="UP000006693"/>
    </source>
</evidence>
<organism evidence="2 3">
    <name type="scientific">Burkholderia mallei (strain ATCC 23344)</name>
    <dbReference type="NCBI Taxonomy" id="243160"/>
    <lineage>
        <taxon>Bacteria</taxon>
        <taxon>Pseudomonadati</taxon>
        <taxon>Pseudomonadota</taxon>
        <taxon>Betaproteobacteria</taxon>
        <taxon>Burkholderiales</taxon>
        <taxon>Burkholderiaceae</taxon>
        <taxon>Burkholderia</taxon>
        <taxon>pseudomallei group</taxon>
    </lineage>
</organism>
<evidence type="ECO:0000313" key="2">
    <source>
        <dbReference type="EMBL" id="AAU45607.1"/>
    </source>
</evidence>
<dbReference type="Proteomes" id="UP000006693">
    <property type="component" value="Chromosome 2"/>
</dbReference>
<name>A0A0H2W910_BURMA</name>
<gene>
    <name evidence="2" type="ordered locus">BMAA1782</name>
</gene>
<feature type="compositionally biased region" description="Basic residues" evidence="1">
    <location>
        <begin position="82"/>
        <end position="103"/>
    </location>
</feature>
<dbReference type="EMBL" id="CP000011">
    <property type="protein sequence ID" value="AAU45607.1"/>
    <property type="molecule type" value="Genomic_DNA"/>
</dbReference>
<keyword evidence="3" id="KW-1185">Reference proteome</keyword>
<proteinExistence type="predicted"/>
<evidence type="ECO:0000256" key="1">
    <source>
        <dbReference type="SAM" id="MobiDB-lite"/>
    </source>
</evidence>
<dbReference type="KEGG" id="bma:BMAA1782"/>